<comment type="caution">
    <text evidence="4">The sequence shown here is derived from an EMBL/GenBank/DDBJ whole genome shotgun (WGS) entry which is preliminary data.</text>
</comment>
<dbReference type="InterPro" id="IPR036869">
    <property type="entry name" value="J_dom_sf"/>
</dbReference>
<evidence type="ECO:0000256" key="1">
    <source>
        <dbReference type="ARBA" id="ARBA00022490"/>
    </source>
</evidence>
<feature type="compositionally biased region" description="Polar residues" evidence="3">
    <location>
        <begin position="82"/>
        <end position="104"/>
    </location>
</feature>
<dbReference type="STRING" id="45065.Lgee_1514"/>
<dbReference type="Proteomes" id="UP000054785">
    <property type="component" value="Unassembled WGS sequence"/>
</dbReference>
<accession>A0A0W0TT77</accession>
<dbReference type="PANTHER" id="PTHR44145">
    <property type="entry name" value="DNAJ HOMOLOG SUBFAMILY A MEMBER 3, MITOCHONDRIAL"/>
    <property type="match status" value="1"/>
</dbReference>
<dbReference type="InterPro" id="IPR018253">
    <property type="entry name" value="DnaJ_domain_CS"/>
</dbReference>
<name>A0A0W0TT77_9GAMM</name>
<dbReference type="AlphaFoldDB" id="A0A0W0TT77"/>
<gene>
    <name evidence="4" type="primary">dnaJ_2</name>
    <name evidence="4" type="ORF">Lgee_1514</name>
</gene>
<protein>
    <submittedName>
        <fullName evidence="4">Molecular chaperone DnaJ</fullName>
    </submittedName>
</protein>
<sequence>MHFSIENNYYSILAIDREATAADVKSAYRRIAKLTHPDRNPGSDGALFKLAKEAYDTLIDPDKRLEYNTFIDASQLPRAFSQNEAGTSKSQQKNAHTNSRSVNPKQRKINVANQRMRNLRLNREMQKHVWQIYTEFYNCNAHFLQHSYADEILKILLYVFEDINLSHLAPECRNNPEIVDAGFKGSLSFKNLCYAGKDAIMTLLNNKNSALSSMLYNSREYPSMNMGFLQYYPYGVDIELFIRLIDINPAVLRPLLPQKILAFLRTEEVRQQAPNVLDFYKSYHAHDAGDDELELLFEIYKNYSRNILRNFDSFDCYSNNRRQLRMLVRRLFIAYPNDIHLADIISIDKLIDEDTLAFHFSPEEETLTCTGRLLGTGQPFEFSHTYNILEPNTSWDSTTFINELASSLHPEVFCRMLASIPRERREYFMFSHQGKFASNSAYHAYKDHLERVIDWSKATKKAHLDALEQIIYPVNTDVHILSTARQQICDALREYTSWWKLSLFGHHHDARARHVIQTIQRADTLAQIGLIIENQLALMENQVNEPMFMAKNRLFALDRIFANQQKDWHSQNRWYNSAPINLPRQENPMHSGYYRALKEAQRIIGEHHIHTLPASSTLDRRS</sequence>
<feature type="region of interest" description="Disordered" evidence="3">
    <location>
        <begin position="82"/>
        <end position="105"/>
    </location>
</feature>
<dbReference type="PRINTS" id="PR00625">
    <property type="entry name" value="JDOMAIN"/>
</dbReference>
<dbReference type="Gene3D" id="1.10.287.110">
    <property type="entry name" value="DnaJ domain"/>
    <property type="match status" value="1"/>
</dbReference>
<keyword evidence="1" id="KW-0963">Cytoplasm</keyword>
<dbReference type="InterPro" id="IPR051938">
    <property type="entry name" value="Apopto_cytoskel_mod"/>
</dbReference>
<dbReference type="EMBL" id="LNYC01000056">
    <property type="protein sequence ID" value="KTC98825.1"/>
    <property type="molecule type" value="Genomic_DNA"/>
</dbReference>
<keyword evidence="5" id="KW-1185">Reference proteome</keyword>
<dbReference type="SUPFAM" id="SSF46565">
    <property type="entry name" value="Chaperone J-domain"/>
    <property type="match status" value="1"/>
</dbReference>
<dbReference type="InterPro" id="IPR001623">
    <property type="entry name" value="DnaJ_domain"/>
</dbReference>
<dbReference type="CDD" id="cd06257">
    <property type="entry name" value="DnaJ"/>
    <property type="match status" value="1"/>
</dbReference>
<dbReference type="PROSITE" id="PS00636">
    <property type="entry name" value="DNAJ_1"/>
    <property type="match status" value="1"/>
</dbReference>
<evidence type="ECO:0000256" key="3">
    <source>
        <dbReference type="SAM" id="MobiDB-lite"/>
    </source>
</evidence>
<keyword evidence="2" id="KW-0143">Chaperone</keyword>
<dbReference type="SMART" id="SM00271">
    <property type="entry name" value="DnaJ"/>
    <property type="match status" value="1"/>
</dbReference>
<dbReference type="PROSITE" id="PS50076">
    <property type="entry name" value="DNAJ_2"/>
    <property type="match status" value="1"/>
</dbReference>
<dbReference type="RefSeq" id="WP_051550869.1">
    <property type="nucleotide sequence ID" value="NZ_CAAAHN010000013.1"/>
</dbReference>
<dbReference type="OrthoDB" id="9779889at2"/>
<evidence type="ECO:0000256" key="2">
    <source>
        <dbReference type="ARBA" id="ARBA00023186"/>
    </source>
</evidence>
<dbReference type="Pfam" id="PF00226">
    <property type="entry name" value="DnaJ"/>
    <property type="match status" value="1"/>
</dbReference>
<dbReference type="PANTHER" id="PTHR44145:SF3">
    <property type="entry name" value="DNAJ HOMOLOG SUBFAMILY A MEMBER 3, MITOCHONDRIAL"/>
    <property type="match status" value="1"/>
</dbReference>
<reference evidence="4 5" key="1">
    <citation type="submission" date="2015-11" db="EMBL/GenBank/DDBJ databases">
        <title>Genomic analysis of 38 Legionella species identifies large and diverse effector repertoires.</title>
        <authorList>
            <person name="Burstein D."/>
            <person name="Amaro F."/>
            <person name="Zusman T."/>
            <person name="Lifshitz Z."/>
            <person name="Cohen O."/>
            <person name="Gilbert J.A."/>
            <person name="Pupko T."/>
            <person name="Shuman H.A."/>
            <person name="Segal G."/>
        </authorList>
    </citation>
    <scope>NUCLEOTIDE SEQUENCE [LARGE SCALE GENOMIC DNA]</scope>
    <source>
        <strain evidence="4 5">ATCC 49504</strain>
    </source>
</reference>
<evidence type="ECO:0000313" key="5">
    <source>
        <dbReference type="Proteomes" id="UP000054785"/>
    </source>
</evidence>
<proteinExistence type="predicted"/>
<dbReference type="PATRIC" id="fig|45065.4.peg.1639"/>
<organism evidence="4 5">
    <name type="scientific">Legionella geestiana</name>
    <dbReference type="NCBI Taxonomy" id="45065"/>
    <lineage>
        <taxon>Bacteria</taxon>
        <taxon>Pseudomonadati</taxon>
        <taxon>Pseudomonadota</taxon>
        <taxon>Gammaproteobacteria</taxon>
        <taxon>Legionellales</taxon>
        <taxon>Legionellaceae</taxon>
        <taxon>Legionella</taxon>
    </lineage>
</organism>
<evidence type="ECO:0000313" key="4">
    <source>
        <dbReference type="EMBL" id="KTC98825.1"/>
    </source>
</evidence>